<dbReference type="SUPFAM" id="SSF53098">
    <property type="entry name" value="Ribonuclease H-like"/>
    <property type="match status" value="1"/>
</dbReference>
<gene>
    <name evidence="1" type="primary">pol</name>
</gene>
<proteinExistence type="predicted"/>
<dbReference type="InterPro" id="IPR012337">
    <property type="entry name" value="RNaseH-like_sf"/>
</dbReference>
<dbReference type="EMBL" id="DQ387070">
    <property type="protein sequence ID" value="ABD52740.1"/>
    <property type="molecule type" value="Genomic_DNA"/>
</dbReference>
<organismHost>
    <name type="scientific">Homo sapiens</name>
    <name type="common">Human</name>
    <dbReference type="NCBI Taxonomy" id="9606"/>
</organismHost>
<organism evidence="1">
    <name type="scientific">Human immunodeficiency virus type 1</name>
    <name type="common">HIV-1</name>
    <dbReference type="NCBI Taxonomy" id="11676"/>
    <lineage>
        <taxon>Viruses</taxon>
        <taxon>Riboviria</taxon>
        <taxon>Pararnavirae</taxon>
        <taxon>Artverviricota</taxon>
        <taxon>Revtraviricetes</taxon>
        <taxon>Ortervirales</taxon>
        <taxon>Retroviridae</taxon>
        <taxon>Orthoretrovirinae</taxon>
        <taxon>Lentivirus</taxon>
        <taxon>Lentivirus humimdef1</taxon>
    </lineage>
</organism>
<feature type="non-terminal residue" evidence="1">
    <location>
        <position position="97"/>
    </location>
</feature>
<protein>
    <submittedName>
        <fullName evidence="1">Pol protein</fullName>
    </submittedName>
</protein>
<reference evidence="1" key="1">
    <citation type="journal article" date="2006" name="AIDS Res. Hum. Retroviruses">
        <title>HIV type 1 subtypes among STI patients in Nairobi: a genotypic study based on partial pol gene sequencing.</title>
        <authorList>
            <person name="Lihana R.W."/>
            <person name="Khamadi S.A."/>
            <person name="Kiptoo M.K."/>
            <person name="Kinyua J.G."/>
            <person name="Lagat N."/>
            <person name="Magoma G.N."/>
            <person name="Mwau M.M."/>
            <person name="Makokha E.P."/>
            <person name="Onyango V."/>
            <person name="Osman S."/>
            <person name="Okoth F.A."/>
            <person name="Songok E.M."/>
        </authorList>
    </citation>
    <scope>NUCLEOTIDE SEQUENCE</scope>
    <source>
        <strain evidence="1">7/ST2013</strain>
    </source>
</reference>
<feature type="non-terminal residue" evidence="1">
    <location>
        <position position="1"/>
    </location>
</feature>
<name>Q27R84_HV1</name>
<evidence type="ECO:0000313" key="1">
    <source>
        <dbReference type="EMBL" id="ABD52740.1"/>
    </source>
</evidence>
<accession>Q27R84</accession>
<sequence length="97" mass="10885">RNSLLYLEISRKMASKIVHTDNGSNFTSAAAQGRLVGGPGHSNRNLESLTIPKAKELVESYDLRNLKRFIGQVRDQAEHFRPAVQMAVIHPNFKRGE</sequence>